<dbReference type="NCBIfam" id="TIGR00229">
    <property type="entry name" value="sensory_box"/>
    <property type="match status" value="1"/>
</dbReference>
<dbReference type="SUPFAM" id="SSF55785">
    <property type="entry name" value="PYP-like sensor domain (PAS domain)"/>
    <property type="match status" value="1"/>
</dbReference>
<dbReference type="SUPFAM" id="SSF141868">
    <property type="entry name" value="EAL domain-like"/>
    <property type="match status" value="1"/>
</dbReference>
<feature type="transmembrane region" description="Helical" evidence="1">
    <location>
        <begin position="48"/>
        <end position="66"/>
    </location>
</feature>
<keyword evidence="1" id="KW-0812">Transmembrane</keyword>
<dbReference type="EMBL" id="AFRZ01000001">
    <property type="protein sequence ID" value="EHP31040.1"/>
    <property type="molecule type" value="Genomic_DNA"/>
</dbReference>
<dbReference type="InterPro" id="IPR001633">
    <property type="entry name" value="EAL_dom"/>
</dbReference>
<dbReference type="Gene3D" id="3.20.20.450">
    <property type="entry name" value="EAL domain"/>
    <property type="match status" value="1"/>
</dbReference>
<dbReference type="SMART" id="SM00267">
    <property type="entry name" value="GGDEF"/>
    <property type="match status" value="1"/>
</dbReference>
<keyword evidence="6" id="KW-1185">Reference proteome</keyword>
<evidence type="ECO:0000259" key="4">
    <source>
        <dbReference type="PROSITE" id="PS50887"/>
    </source>
</evidence>
<feature type="transmembrane region" description="Helical" evidence="1">
    <location>
        <begin position="87"/>
        <end position="106"/>
    </location>
</feature>
<dbReference type="Pfam" id="PF00563">
    <property type="entry name" value="EAL"/>
    <property type="match status" value="1"/>
</dbReference>
<keyword evidence="1" id="KW-0472">Membrane</keyword>
<dbReference type="PATRIC" id="fig|929558.5.peg.2507"/>
<feature type="domain" description="GGDEF" evidence="4">
    <location>
        <begin position="360"/>
        <end position="498"/>
    </location>
</feature>
<dbReference type="RefSeq" id="WP_008339717.1">
    <property type="nucleotide sequence ID" value="NZ_AFRZ01000001.1"/>
</dbReference>
<dbReference type="CDD" id="cd00130">
    <property type="entry name" value="PAS"/>
    <property type="match status" value="1"/>
</dbReference>
<feature type="transmembrane region" description="Helical" evidence="1">
    <location>
        <begin position="21"/>
        <end position="42"/>
    </location>
</feature>
<dbReference type="InterPro" id="IPR013656">
    <property type="entry name" value="PAS_4"/>
</dbReference>
<dbReference type="Pfam" id="PF08448">
    <property type="entry name" value="PAS_4"/>
    <property type="match status" value="1"/>
</dbReference>
<dbReference type="SUPFAM" id="SSF55073">
    <property type="entry name" value="Nucleotide cyclase"/>
    <property type="match status" value="1"/>
</dbReference>
<proteinExistence type="predicted"/>
<comment type="caution">
    <text evidence="5">The sequence shown here is derived from an EMBL/GenBank/DDBJ whole genome shotgun (WGS) entry which is preliminary data.</text>
</comment>
<dbReference type="FunFam" id="3.30.70.270:FF:000001">
    <property type="entry name" value="Diguanylate cyclase domain protein"/>
    <property type="match status" value="1"/>
</dbReference>
<protein>
    <submittedName>
        <fullName evidence="5">Diguanylate cyclase/phosphodiesterase (GGDEF &amp; EAL domain) with PAS/PAC sensor(S)</fullName>
    </submittedName>
</protein>
<dbReference type="SMART" id="SM00052">
    <property type="entry name" value="EAL"/>
    <property type="match status" value="1"/>
</dbReference>
<keyword evidence="1" id="KW-1133">Transmembrane helix</keyword>
<dbReference type="InterPro" id="IPR029787">
    <property type="entry name" value="Nucleotide_cyclase"/>
</dbReference>
<dbReference type="GO" id="GO:0003824">
    <property type="term" value="F:catalytic activity"/>
    <property type="evidence" value="ECO:0007669"/>
    <property type="project" value="UniProtKB-ARBA"/>
</dbReference>
<dbReference type="InterPro" id="IPR000700">
    <property type="entry name" value="PAS-assoc_C"/>
</dbReference>
<dbReference type="HOGENOM" id="CLU_000445_70_49_7"/>
<dbReference type="PROSITE" id="PS50883">
    <property type="entry name" value="EAL"/>
    <property type="match status" value="1"/>
</dbReference>
<dbReference type="OrthoDB" id="9759431at2"/>
<accession>H1FZN3</accession>
<dbReference type="AlphaFoldDB" id="B6BNH0"/>
<feature type="transmembrane region" description="Helical" evidence="1">
    <location>
        <begin position="139"/>
        <end position="155"/>
    </location>
</feature>
<dbReference type="eggNOG" id="COG5001">
    <property type="taxonomic scope" value="Bacteria"/>
</dbReference>
<evidence type="ECO:0000256" key="1">
    <source>
        <dbReference type="SAM" id="Phobius"/>
    </source>
</evidence>
<dbReference type="CDD" id="cd01948">
    <property type="entry name" value="EAL"/>
    <property type="match status" value="1"/>
</dbReference>
<dbReference type="PROSITE" id="PS50113">
    <property type="entry name" value="PAC"/>
    <property type="match status" value="1"/>
</dbReference>
<dbReference type="Gene3D" id="3.30.70.270">
    <property type="match status" value="1"/>
</dbReference>
<dbReference type="PANTHER" id="PTHR44757">
    <property type="entry name" value="DIGUANYLATE CYCLASE DGCP"/>
    <property type="match status" value="1"/>
</dbReference>
<evidence type="ECO:0000259" key="2">
    <source>
        <dbReference type="PROSITE" id="PS50113"/>
    </source>
</evidence>
<evidence type="ECO:0000313" key="5">
    <source>
        <dbReference type="EMBL" id="EHP31040.1"/>
    </source>
</evidence>
<dbReference type="Proteomes" id="UP000006431">
    <property type="component" value="Unassembled WGS sequence"/>
</dbReference>
<dbReference type="PROSITE" id="PS50887">
    <property type="entry name" value="GGDEF"/>
    <property type="match status" value="1"/>
</dbReference>
<dbReference type="InterPro" id="IPR035965">
    <property type="entry name" value="PAS-like_dom_sf"/>
</dbReference>
<feature type="domain" description="PAC" evidence="2">
    <location>
        <begin position="275"/>
        <end position="328"/>
    </location>
</feature>
<dbReference type="InterPro" id="IPR035919">
    <property type="entry name" value="EAL_sf"/>
</dbReference>
<evidence type="ECO:0000259" key="3">
    <source>
        <dbReference type="PROSITE" id="PS50883"/>
    </source>
</evidence>
<dbReference type="Pfam" id="PF00990">
    <property type="entry name" value="GGDEF"/>
    <property type="match status" value="1"/>
</dbReference>
<dbReference type="CDD" id="cd01949">
    <property type="entry name" value="GGDEF"/>
    <property type="match status" value="1"/>
</dbReference>
<dbReference type="InterPro" id="IPR052155">
    <property type="entry name" value="Biofilm_reg_signaling"/>
</dbReference>
<feature type="domain" description="EAL" evidence="3">
    <location>
        <begin position="507"/>
        <end position="758"/>
    </location>
</feature>
<sequence>MIKITENNINIRNELLHLASSNLLTSSLAVIVNSIIVTIVFWNIADKIFLSIWLLSLTTILLIRHIKAKSFLNHNQKASLHSLEKSFKLHALATSLIISVGIFVLLPENKPFYQAFLTMIVAGLSAGTVMSLSIYKDLARNYLIILLAPFAIAMYKFGTEMHILMSLLITLFLMLLITFSKKHHEKIIELITSNMLVQDSEKELKLSESNFSSIFKEVPIGVFTYDKNLIITEANRSISELLNAPIHKLVNMDMKLLRDQSIRPQLDATLSGERGYYEGEYHNLISDEEIWIKMQAVPMYDIDNQIKGGLGIVEDITGRIQADKKIRQQAFYDHLTGLANRLTLNDRLEQQIARLARHNRFGAILFIDIDNFKTINDSLGHHIGDTLLKTFAQRASSIMRKEDTVARLGGDEFVILLSDLSDNKNHALEYSHNVARKLHKLMKEPIEVEEHSLYVTLSIGITTISEEEEDINVILKHADIAMYKAKQQGRNTTCFFEQGMSKKIEDQLILGSELREALKHNQFELYYQPIVETKSSIITSCEALIRWNHPTRGLIYPDDFIPYAEESGLIISIGDWVIQRACIDYKKINHKIKNISINISSKQFNQDDFVTKILKATQEYSVNPSALKLELTESVALDNLLATTDKMNLLKSHGFTIAMDDFGTGYSSLSYLKNLPFDFLKIDRSFIQHVLDNEDDASLVKTILTISKQFKFEVIAEGVEEKEHVEFLKDLDCEYYQGFVVSKALPVNEFEKFLNNEQAS</sequence>
<dbReference type="InterPro" id="IPR000014">
    <property type="entry name" value="PAS"/>
</dbReference>
<name>B6BNH0_SULGG</name>
<organism evidence="5 6">
    <name type="scientific">Sulfurimonas gotlandica (strain DSM 19862 / JCM 16533 / GD1)</name>
    <dbReference type="NCBI Taxonomy" id="929558"/>
    <lineage>
        <taxon>Bacteria</taxon>
        <taxon>Pseudomonadati</taxon>
        <taxon>Campylobacterota</taxon>
        <taxon>Epsilonproteobacteria</taxon>
        <taxon>Campylobacterales</taxon>
        <taxon>Sulfurimonadaceae</taxon>
        <taxon>Sulfurimonas</taxon>
    </lineage>
</organism>
<dbReference type="NCBIfam" id="TIGR00254">
    <property type="entry name" value="GGDEF"/>
    <property type="match status" value="1"/>
</dbReference>
<dbReference type="Gene3D" id="3.30.450.20">
    <property type="entry name" value="PAS domain"/>
    <property type="match status" value="1"/>
</dbReference>
<feature type="transmembrane region" description="Helical" evidence="1">
    <location>
        <begin position="112"/>
        <end position="132"/>
    </location>
</feature>
<dbReference type="STRING" id="929558.SMGD1_2518"/>
<reference evidence="5 6" key="1">
    <citation type="journal article" date="2012" name="Proc. Natl. Acad. Sci. U.S.A.">
        <title>Genome and physiology of a model Epsilonproteobacterium responsible for sulfide detoxification in marine oxygen depletion zones.</title>
        <authorList>
            <person name="Grote J."/>
            <person name="Schott T."/>
            <person name="Bruckner C.G."/>
            <person name="Glockner F.O."/>
            <person name="Jost G."/>
            <person name="Teeling H."/>
            <person name="Labrenz M."/>
            <person name="Jurgens K."/>
        </authorList>
    </citation>
    <scope>NUCLEOTIDE SEQUENCE [LARGE SCALE GENOMIC DNA]</scope>
    <source>
        <strain evidence="5 6">GD1</strain>
    </source>
</reference>
<dbReference type="PANTHER" id="PTHR44757:SF2">
    <property type="entry name" value="BIOFILM ARCHITECTURE MAINTENANCE PROTEIN MBAA"/>
    <property type="match status" value="1"/>
</dbReference>
<accession>B6BNH0</accession>
<gene>
    <name evidence="5" type="ORF">SMGD1_2518</name>
</gene>
<evidence type="ECO:0000313" key="6">
    <source>
        <dbReference type="Proteomes" id="UP000006431"/>
    </source>
</evidence>
<dbReference type="InterPro" id="IPR043128">
    <property type="entry name" value="Rev_trsase/Diguanyl_cyclase"/>
</dbReference>
<dbReference type="InterPro" id="IPR000160">
    <property type="entry name" value="GGDEF_dom"/>
</dbReference>